<evidence type="ECO:0000313" key="2">
    <source>
        <dbReference type="Proteomes" id="UP001597046"/>
    </source>
</evidence>
<organism evidence="1 2">
    <name type="scientific">Terrabacter terrigena</name>
    <dbReference type="NCBI Taxonomy" id="574718"/>
    <lineage>
        <taxon>Bacteria</taxon>
        <taxon>Bacillati</taxon>
        <taxon>Actinomycetota</taxon>
        <taxon>Actinomycetes</taxon>
        <taxon>Micrococcales</taxon>
        <taxon>Intrasporangiaceae</taxon>
        <taxon>Terrabacter</taxon>
    </lineage>
</organism>
<keyword evidence="2" id="KW-1185">Reference proteome</keyword>
<name>A0ABW3N243_9MICO</name>
<evidence type="ECO:0000313" key="1">
    <source>
        <dbReference type="EMBL" id="MFD1055919.1"/>
    </source>
</evidence>
<gene>
    <name evidence="1" type="ORF">ACFQ2V_16520</name>
</gene>
<reference evidence="2" key="1">
    <citation type="journal article" date="2019" name="Int. J. Syst. Evol. Microbiol.">
        <title>The Global Catalogue of Microorganisms (GCM) 10K type strain sequencing project: providing services to taxonomists for standard genome sequencing and annotation.</title>
        <authorList>
            <consortium name="The Broad Institute Genomics Platform"/>
            <consortium name="The Broad Institute Genome Sequencing Center for Infectious Disease"/>
            <person name="Wu L."/>
            <person name="Ma J."/>
        </authorList>
    </citation>
    <scope>NUCLEOTIDE SEQUENCE [LARGE SCALE GENOMIC DNA]</scope>
    <source>
        <strain evidence="2">CCUG 57508</strain>
    </source>
</reference>
<sequence>MTHSRSPFVPQLEAAAAELHRAADLAALRSDDNPFSHWAALAGQLRLVAAGLSNRGQPLESSVGGPAPGEGDLAAHLSAASAALEGISSADAPADLAFWVGHIDDLNALIADLGLAGDEYRSRS</sequence>
<accession>A0ABW3N243</accession>
<protein>
    <submittedName>
        <fullName evidence="1">Uncharacterized protein</fullName>
    </submittedName>
</protein>
<dbReference type="Proteomes" id="UP001597046">
    <property type="component" value="Unassembled WGS sequence"/>
</dbReference>
<comment type="caution">
    <text evidence="1">The sequence shown here is derived from an EMBL/GenBank/DDBJ whole genome shotgun (WGS) entry which is preliminary data.</text>
</comment>
<proteinExistence type="predicted"/>
<dbReference type="RefSeq" id="WP_386053949.1">
    <property type="nucleotide sequence ID" value="NZ_JBHTKH010000012.1"/>
</dbReference>
<dbReference type="EMBL" id="JBHTKH010000012">
    <property type="protein sequence ID" value="MFD1055919.1"/>
    <property type="molecule type" value="Genomic_DNA"/>
</dbReference>